<evidence type="ECO:0000256" key="2">
    <source>
        <dbReference type="SAM" id="SignalP"/>
    </source>
</evidence>
<comment type="caution">
    <text evidence="3">The sequence shown here is derived from an EMBL/GenBank/DDBJ whole genome shotgun (WGS) entry which is preliminary data.</text>
</comment>
<evidence type="ECO:0000256" key="1">
    <source>
        <dbReference type="SAM" id="MobiDB-lite"/>
    </source>
</evidence>
<dbReference type="RefSeq" id="WP_147168228.1">
    <property type="nucleotide sequence ID" value="NZ_VOOR01000030.1"/>
</dbReference>
<name>A0A5C6RJU4_9BACT</name>
<feature type="compositionally biased region" description="Basic and acidic residues" evidence="1">
    <location>
        <begin position="139"/>
        <end position="157"/>
    </location>
</feature>
<feature type="chain" id="PRO_5022741198" evidence="2">
    <location>
        <begin position="21"/>
        <end position="175"/>
    </location>
</feature>
<keyword evidence="2" id="KW-0732">Signal</keyword>
<sequence length="175" mass="19897">MKTATLCSIFFLYAATSAQAQLKKTLHKVFEVPAATQQLVFNIYEADEYEIIPWAGNTILTETQVEMYNASKGVFDFFLKEGRYDFVALEQSDSLILSSKDLLRHAIKIEDIQSEEQVVSRIFVPDTFQKQGGALWARPETEGPEPKLDRERAEVERPSPVLPDTSQRKPPVQDQ</sequence>
<dbReference type="EMBL" id="VOOR01000030">
    <property type="protein sequence ID" value="TXB62443.1"/>
    <property type="molecule type" value="Genomic_DNA"/>
</dbReference>
<reference evidence="3 4" key="1">
    <citation type="submission" date="2019-08" db="EMBL/GenBank/DDBJ databases">
        <title>Genome of Phaeodactylibacter luteus.</title>
        <authorList>
            <person name="Bowman J.P."/>
        </authorList>
    </citation>
    <scope>NUCLEOTIDE SEQUENCE [LARGE SCALE GENOMIC DNA]</scope>
    <source>
        <strain evidence="3 4">KCTC 42180</strain>
    </source>
</reference>
<proteinExistence type="predicted"/>
<dbReference type="OrthoDB" id="1494633at2"/>
<dbReference type="AlphaFoldDB" id="A0A5C6RJU4"/>
<feature type="region of interest" description="Disordered" evidence="1">
    <location>
        <begin position="133"/>
        <end position="175"/>
    </location>
</feature>
<organism evidence="3 4">
    <name type="scientific">Phaeodactylibacter luteus</name>
    <dbReference type="NCBI Taxonomy" id="1564516"/>
    <lineage>
        <taxon>Bacteria</taxon>
        <taxon>Pseudomonadati</taxon>
        <taxon>Bacteroidota</taxon>
        <taxon>Saprospiria</taxon>
        <taxon>Saprospirales</taxon>
        <taxon>Haliscomenobacteraceae</taxon>
        <taxon>Phaeodactylibacter</taxon>
    </lineage>
</organism>
<gene>
    <name evidence="3" type="ORF">FRY97_14265</name>
</gene>
<evidence type="ECO:0000313" key="3">
    <source>
        <dbReference type="EMBL" id="TXB62443.1"/>
    </source>
</evidence>
<dbReference type="Proteomes" id="UP000321580">
    <property type="component" value="Unassembled WGS sequence"/>
</dbReference>
<keyword evidence="4" id="KW-1185">Reference proteome</keyword>
<protein>
    <submittedName>
        <fullName evidence="3">Uncharacterized protein</fullName>
    </submittedName>
</protein>
<accession>A0A5C6RJU4</accession>
<evidence type="ECO:0000313" key="4">
    <source>
        <dbReference type="Proteomes" id="UP000321580"/>
    </source>
</evidence>
<feature type="signal peptide" evidence="2">
    <location>
        <begin position="1"/>
        <end position="20"/>
    </location>
</feature>